<evidence type="ECO:0000313" key="2">
    <source>
        <dbReference type="EMBL" id="AUP80564.1"/>
    </source>
</evidence>
<keyword evidence="3" id="KW-1185">Reference proteome</keyword>
<feature type="domain" description="Calcineurin-like phosphoesterase" evidence="1">
    <location>
        <begin position="35"/>
        <end position="248"/>
    </location>
</feature>
<name>A0A2K9PU38_9FLAO</name>
<sequence length="302" mass="34967">MSLTRRHFLKTAGIFTISTMVIPLEGCFGAINSKIRIGLVTDSHYADREPNNTRYYRQSIEKMDEFITLMNLEKVDFVMHMGDFKDEDANKNKIDTLKYLQAIEASYSKFKGPKYHCVGNHDVDSITKEEFLNNIDNTGIPKHKSYYSFNQSGFHIVVLDANFDKQGNNHFFKEGADWQDTNIPKIQLDWLKQDLATNDLPVIVFCHHPLFEYFRAGKKYHINNYSEVQLILKNSAKVVGVFQGHVHEEKYKEHKGMHFITQLGMVDYSGLENNSFSIVEIDENSIVINGFKRANNYNFPVQ</sequence>
<proteinExistence type="predicted"/>
<dbReference type="Gene3D" id="3.60.21.10">
    <property type="match status" value="2"/>
</dbReference>
<organism evidence="2 3">
    <name type="scientific">Flavivirga eckloniae</name>
    <dbReference type="NCBI Taxonomy" id="1803846"/>
    <lineage>
        <taxon>Bacteria</taxon>
        <taxon>Pseudomonadati</taxon>
        <taxon>Bacteroidota</taxon>
        <taxon>Flavobacteriia</taxon>
        <taxon>Flavobacteriales</taxon>
        <taxon>Flavobacteriaceae</taxon>
        <taxon>Flavivirga</taxon>
    </lineage>
</organism>
<dbReference type="Pfam" id="PF00149">
    <property type="entry name" value="Metallophos"/>
    <property type="match status" value="1"/>
</dbReference>
<dbReference type="KEGG" id="fek:C1H87_18335"/>
<accession>A0A2K9PU38</accession>
<protein>
    <recommendedName>
        <fullName evidence="1">Calcineurin-like phosphoesterase domain-containing protein</fullName>
    </recommendedName>
</protein>
<evidence type="ECO:0000313" key="3">
    <source>
        <dbReference type="Proteomes" id="UP000235826"/>
    </source>
</evidence>
<dbReference type="EMBL" id="CP025791">
    <property type="protein sequence ID" value="AUP80564.1"/>
    <property type="molecule type" value="Genomic_DNA"/>
</dbReference>
<gene>
    <name evidence="2" type="ORF">C1H87_18335</name>
</gene>
<dbReference type="InterPro" id="IPR004843">
    <property type="entry name" value="Calcineurin-like_PHP"/>
</dbReference>
<dbReference type="InterPro" id="IPR029052">
    <property type="entry name" value="Metallo-depent_PP-like"/>
</dbReference>
<dbReference type="OrthoDB" id="9791866at2"/>
<reference evidence="2 3" key="1">
    <citation type="submission" date="2018-01" db="EMBL/GenBank/DDBJ databases">
        <title>Complete genome sequence of Flavivirga eckloniae ECD14 isolated from seaweed Ecklonia cava.</title>
        <authorList>
            <person name="Lee J.H."/>
            <person name="Baik K.S."/>
            <person name="Seong C.N."/>
        </authorList>
    </citation>
    <scope>NUCLEOTIDE SEQUENCE [LARGE SCALE GENOMIC DNA]</scope>
    <source>
        <strain evidence="2 3">ECD14</strain>
    </source>
</reference>
<dbReference type="PANTHER" id="PTHR16509">
    <property type="match status" value="1"/>
</dbReference>
<evidence type="ECO:0000259" key="1">
    <source>
        <dbReference type="Pfam" id="PF00149"/>
    </source>
</evidence>
<dbReference type="SUPFAM" id="SSF56300">
    <property type="entry name" value="Metallo-dependent phosphatases"/>
    <property type="match status" value="1"/>
</dbReference>
<dbReference type="RefSeq" id="WP_102757210.1">
    <property type="nucleotide sequence ID" value="NZ_CP025791.1"/>
</dbReference>
<dbReference type="Proteomes" id="UP000235826">
    <property type="component" value="Chromosome"/>
</dbReference>
<dbReference type="PANTHER" id="PTHR16509:SF1">
    <property type="entry name" value="MANGANESE-DEPENDENT ADP-RIBOSE_CDP-ALCOHOL DIPHOSPHATASE"/>
    <property type="match status" value="1"/>
</dbReference>
<dbReference type="AlphaFoldDB" id="A0A2K9PU38"/>
<dbReference type="GO" id="GO:0016787">
    <property type="term" value="F:hydrolase activity"/>
    <property type="evidence" value="ECO:0007669"/>
    <property type="project" value="InterPro"/>
</dbReference>